<dbReference type="Pfam" id="PF08538">
    <property type="entry name" value="DUF1749"/>
    <property type="match status" value="1"/>
</dbReference>
<feature type="non-terminal residue" evidence="1">
    <location>
        <position position="1"/>
    </location>
</feature>
<dbReference type="PANTHER" id="PTHR31591:SF1">
    <property type="entry name" value="UPF0613 PROTEIN PB24D3.06C"/>
    <property type="match status" value="1"/>
</dbReference>
<dbReference type="InterPro" id="IPR029058">
    <property type="entry name" value="AB_hydrolase_fold"/>
</dbReference>
<dbReference type="PANTHER" id="PTHR31591">
    <property type="entry name" value="UPF0613 PROTEIN PB24D3.06C"/>
    <property type="match status" value="1"/>
</dbReference>
<dbReference type="SUPFAM" id="SSF53474">
    <property type="entry name" value="alpha/beta-Hydrolases"/>
    <property type="match status" value="1"/>
</dbReference>
<organism evidence="1 2">
    <name type="scientific">Rozella allomycis (strain CSF55)</name>
    <dbReference type="NCBI Taxonomy" id="988480"/>
    <lineage>
        <taxon>Eukaryota</taxon>
        <taxon>Fungi</taxon>
        <taxon>Fungi incertae sedis</taxon>
        <taxon>Cryptomycota</taxon>
        <taxon>Cryptomycota incertae sedis</taxon>
        <taxon>Rozella</taxon>
    </lineage>
</organism>
<dbReference type="AlphaFoldDB" id="A0A4P9YPC5"/>
<name>A0A4P9YPC5_ROZAC</name>
<evidence type="ECO:0000313" key="2">
    <source>
        <dbReference type="Proteomes" id="UP000281549"/>
    </source>
</evidence>
<dbReference type="InterPro" id="IPR013744">
    <property type="entry name" value="SidJ"/>
</dbReference>
<evidence type="ECO:0000313" key="1">
    <source>
        <dbReference type="EMBL" id="RKP21587.1"/>
    </source>
</evidence>
<reference evidence="2" key="1">
    <citation type="journal article" date="2018" name="Nat. Microbiol.">
        <title>Leveraging single-cell genomics to expand the fungal tree of life.</title>
        <authorList>
            <person name="Ahrendt S.R."/>
            <person name="Quandt C.A."/>
            <person name="Ciobanu D."/>
            <person name="Clum A."/>
            <person name="Salamov A."/>
            <person name="Andreopoulos B."/>
            <person name="Cheng J.F."/>
            <person name="Woyke T."/>
            <person name="Pelin A."/>
            <person name="Henrissat B."/>
            <person name="Reynolds N.K."/>
            <person name="Benny G.L."/>
            <person name="Smith M.E."/>
            <person name="James T.Y."/>
            <person name="Grigoriev I.V."/>
        </authorList>
    </citation>
    <scope>NUCLEOTIDE SEQUENCE [LARGE SCALE GENOMIC DNA]</scope>
    <source>
        <strain evidence="2">CSF55</strain>
    </source>
</reference>
<protein>
    <submittedName>
        <fullName evidence="1">DUF1749-domain-containing protein</fullName>
    </submittedName>
</protein>
<sequence length="244" mass="27650">FVVLGGLTDGFLSLPYVHSLKERFRDFSVVQPLISSSYLMYGTSSLDQDADDMHDLLKHLIVNGKKEIFVIGHSTGANIMIKYCQRQNSINELKGVILQGAVSDRAYNQLSIPQFEELKQLALKLCDEGKDEELLPRSSDIAPMSARRFLSFNTFGGDDDMFSFHDLDKNILDSIYFNIKVPLVLVLSGQDEYVPKTIDQNVNILKALNYPCFRMAKLLSRSDHAISDLNSQEEFNVLIEEFIK</sequence>
<dbReference type="Proteomes" id="UP000281549">
    <property type="component" value="Unassembled WGS sequence"/>
</dbReference>
<proteinExistence type="predicted"/>
<gene>
    <name evidence="1" type="ORF">ROZALSC1DRAFT_5842</name>
</gene>
<dbReference type="EMBL" id="ML004943">
    <property type="protein sequence ID" value="RKP21587.1"/>
    <property type="molecule type" value="Genomic_DNA"/>
</dbReference>
<feature type="non-terminal residue" evidence="1">
    <location>
        <position position="244"/>
    </location>
</feature>
<dbReference type="Gene3D" id="3.40.50.1820">
    <property type="entry name" value="alpha/beta hydrolase"/>
    <property type="match status" value="1"/>
</dbReference>
<accession>A0A4P9YPC5</accession>